<feature type="compositionally biased region" description="Polar residues" evidence="1">
    <location>
        <begin position="25"/>
        <end position="36"/>
    </location>
</feature>
<feature type="compositionally biased region" description="Low complexity" evidence="1">
    <location>
        <begin position="261"/>
        <end position="270"/>
    </location>
</feature>
<evidence type="ECO:0000313" key="2">
    <source>
        <dbReference type="EMBL" id="CEM27549.1"/>
    </source>
</evidence>
<feature type="compositionally biased region" description="Gly residues" evidence="1">
    <location>
        <begin position="1233"/>
        <end position="1243"/>
    </location>
</feature>
<dbReference type="VEuPathDB" id="CryptoDB:Vbra_17518"/>
<dbReference type="InParanoid" id="A0A0G4GDV4"/>
<feature type="compositionally biased region" description="Pro residues" evidence="1">
    <location>
        <begin position="488"/>
        <end position="504"/>
    </location>
</feature>
<feature type="region of interest" description="Disordered" evidence="1">
    <location>
        <begin position="775"/>
        <end position="794"/>
    </location>
</feature>
<dbReference type="OMA" id="KPRHEAN"/>
<feature type="region of interest" description="Disordered" evidence="1">
    <location>
        <begin position="714"/>
        <end position="745"/>
    </location>
</feature>
<dbReference type="EMBL" id="CDMY01000635">
    <property type="protein sequence ID" value="CEM27549.1"/>
    <property type="molecule type" value="Genomic_DNA"/>
</dbReference>
<feature type="region of interest" description="Disordered" evidence="1">
    <location>
        <begin position="1"/>
        <end position="282"/>
    </location>
</feature>
<feature type="compositionally biased region" description="Low complexity" evidence="1">
    <location>
        <begin position="735"/>
        <end position="745"/>
    </location>
</feature>
<feature type="region of interest" description="Disordered" evidence="1">
    <location>
        <begin position="643"/>
        <end position="662"/>
    </location>
</feature>
<keyword evidence="3" id="KW-1185">Reference proteome</keyword>
<organism evidence="2 3">
    <name type="scientific">Vitrella brassicaformis (strain CCMP3155)</name>
    <dbReference type="NCBI Taxonomy" id="1169540"/>
    <lineage>
        <taxon>Eukaryota</taxon>
        <taxon>Sar</taxon>
        <taxon>Alveolata</taxon>
        <taxon>Colpodellida</taxon>
        <taxon>Vitrellaceae</taxon>
        <taxon>Vitrella</taxon>
    </lineage>
</organism>
<dbReference type="Proteomes" id="UP000041254">
    <property type="component" value="Unassembled WGS sequence"/>
</dbReference>
<dbReference type="PANTHER" id="PTHR24216">
    <property type="entry name" value="PAXILLIN-RELATED"/>
    <property type="match status" value="1"/>
</dbReference>
<feature type="region of interest" description="Disordered" evidence="1">
    <location>
        <begin position="454"/>
        <end position="519"/>
    </location>
</feature>
<feature type="compositionally biased region" description="Basic and acidic residues" evidence="1">
    <location>
        <begin position="131"/>
        <end position="148"/>
    </location>
</feature>
<evidence type="ECO:0000256" key="1">
    <source>
        <dbReference type="SAM" id="MobiDB-lite"/>
    </source>
</evidence>
<feature type="compositionally biased region" description="Gly residues" evidence="1">
    <location>
        <begin position="645"/>
        <end position="655"/>
    </location>
</feature>
<feature type="compositionally biased region" description="Polar residues" evidence="1">
    <location>
        <begin position="1214"/>
        <end position="1226"/>
    </location>
</feature>
<name>A0A0G4GDV4_VITBC</name>
<feature type="region of interest" description="Disordered" evidence="1">
    <location>
        <begin position="1202"/>
        <end position="1252"/>
    </location>
</feature>
<feature type="region of interest" description="Disordered" evidence="1">
    <location>
        <begin position="987"/>
        <end position="1035"/>
    </location>
</feature>
<accession>A0A0G4GDV4</accession>
<protein>
    <submittedName>
        <fullName evidence="2">Uncharacterized protein</fullName>
    </submittedName>
</protein>
<gene>
    <name evidence="2" type="ORF">Vbra_17518</name>
</gene>
<dbReference type="AlphaFoldDB" id="A0A0G4GDV4"/>
<sequence>MKSSAPPVKGSSMMSEVPSVPPSPRTQRALQRSVMNEQRIAGASETTPPTPPVTDESDKAAASSGSTNHDGSPMKEDKSVDGPSEQLEGVLQRPPLLGSPVVADGPVPGPESEHKGGAEDKSGGESAAVAKDADAQPVVEKEETKVKQESSPASVSVGGDDAPDKSGGPSPPRQLHRSVESKAQDTGSSKAVAKRGKRKGSEDGSNGGPSQARPKPVRDAYGRFTTKKQSGKDNGQPAAKSVRKSRSSKSERRDSRRSRSKTSSASRNASLGGEDDDEDYQPAKRPLSAALESRLAMLRALSPNSDIEVKDNGLDVPSQGKLVSVAEEGGDYVVYYRRQGWFTTFRAPIQMVMPGTGWNPPPRPPFLAPPLFSPPPFPFPPPPHLHGLLRPQHIEIKEPQDIEPRMAILHGIFPSGESLGDMIVTYSAPGESPFTQRTTKARFVRPMGGWNAEKMAKQAARAGAPQKRKTAQPSGSGSGPATAAPRAPAKPPKAPASPAEPAPKPAAKTRPRRNNKNGNIKYYLQADKPDIDSDLAALRDVCLESDEDAAEWAEVYAMDIDAEREHTKSKSKKAKKEAASRYPPELVPPLNAFIQRCRQQQLETVKKRLRAHRTFHSGNTITIGGELAYHLELLRPGRKRMDGAAGAGGVGGEQTGGLDPRSERAVGSALSAMLAAHRAVRHMEPADRDPLELLPERDPSPDEVAARFRLVQMTRSNQFEDKEEATAKSGKEPAAADSQAADSAMDVDVTGEAEAAGGGGLSADERRARFLAAMEEGGDSPDGAGATKSASRDADLMDVEQDVAREPSGGLQFLGSPSGSKKGAEAFDIEEKLVSAACMGSGSRQPLMVSTRSGVGDEGADAVDSSDDDTPLYTSWRRRHAKRKRRGPFYRRFWEALRPDAQWRIRPSVVDECKRIYFSKSEPEYSCLLSFMRLLPLSKMTPAQISEEIEEFVLVTLRRLQDLAASGIAPPSVKHMFLRDTLGHFGSQTSGGLRRGLARPPVPKSRDGGQQETPRKKSPIVIAPPAFGGVKKGDAPRPLSLPPLPFLRGCLPLLTAKSMPPLAIGVSAAPHLKRAAADQLEPPEGAAKKPRHEANLAVPEAPSSGPVPMSRHPIIAMGPRAHRMGPPFPFPFPFPPPALQGKGPSGGPRPMPPLFPPRLPFFPLAMGAPLRAAISPSSAPRPPMGPHRANGRDGDIAVGPVGPFSRPPWKEEQSASFESAGTNNGIVSAGPVAGKGDGGGQRGRVGMAVSSE</sequence>
<feature type="compositionally biased region" description="Basic and acidic residues" evidence="1">
    <location>
        <begin position="718"/>
        <end position="731"/>
    </location>
</feature>
<proteinExistence type="predicted"/>
<reference evidence="2 3" key="1">
    <citation type="submission" date="2014-11" db="EMBL/GenBank/DDBJ databases">
        <authorList>
            <person name="Zhu J."/>
            <person name="Qi W."/>
            <person name="Song R."/>
        </authorList>
    </citation>
    <scope>NUCLEOTIDE SEQUENCE [LARGE SCALE GENOMIC DNA]</scope>
</reference>
<dbReference type="PANTHER" id="PTHR24216:SF65">
    <property type="entry name" value="PAXILLIN-LIKE PROTEIN 1"/>
    <property type="match status" value="1"/>
</dbReference>
<evidence type="ECO:0000313" key="3">
    <source>
        <dbReference type="Proteomes" id="UP000041254"/>
    </source>
</evidence>
<feature type="compositionally biased region" description="Basic and acidic residues" evidence="1">
    <location>
        <begin position="1004"/>
        <end position="1015"/>
    </location>
</feature>
<feature type="compositionally biased region" description="Low complexity" evidence="1">
    <location>
        <begin position="471"/>
        <end position="487"/>
    </location>
</feature>
<feature type="compositionally biased region" description="Basic and acidic residues" evidence="1">
    <location>
        <begin position="111"/>
        <end position="123"/>
    </location>
</feature>